<sequence>MVYMTLEGEALLMIWICVFPPFDPFSDSKSVDLFEIEASPHQRESPLAAESINSSPLLIGQDDQSLSVVPWEPSKFEGSLDIVPGRIMEVSVSEAFGELALILQDKLVTLLESMYFSAHEFMVCEAKTTFVALGQLFIYCRPFCKRVEEFISHASSLAEIDLCIHHDHLS</sequence>
<dbReference type="Proteomes" id="UP001642360">
    <property type="component" value="Unassembled WGS sequence"/>
</dbReference>
<proteinExistence type="predicted"/>
<protein>
    <submittedName>
        <fullName evidence="1">Uncharacterized protein</fullName>
    </submittedName>
</protein>
<accession>A0ABC8R4A2</accession>
<comment type="caution">
    <text evidence="1">The sequence shown here is derived from an EMBL/GenBank/DDBJ whole genome shotgun (WGS) entry which is preliminary data.</text>
</comment>
<evidence type="ECO:0000313" key="2">
    <source>
        <dbReference type="Proteomes" id="UP001642360"/>
    </source>
</evidence>
<gene>
    <name evidence="1" type="ORF">ILEXP_LOCUS7025</name>
</gene>
<dbReference type="EMBL" id="CAUOFW020000976">
    <property type="protein sequence ID" value="CAK9139628.1"/>
    <property type="molecule type" value="Genomic_DNA"/>
</dbReference>
<organism evidence="1 2">
    <name type="scientific">Ilex paraguariensis</name>
    <name type="common">yerba mate</name>
    <dbReference type="NCBI Taxonomy" id="185542"/>
    <lineage>
        <taxon>Eukaryota</taxon>
        <taxon>Viridiplantae</taxon>
        <taxon>Streptophyta</taxon>
        <taxon>Embryophyta</taxon>
        <taxon>Tracheophyta</taxon>
        <taxon>Spermatophyta</taxon>
        <taxon>Magnoliopsida</taxon>
        <taxon>eudicotyledons</taxon>
        <taxon>Gunneridae</taxon>
        <taxon>Pentapetalae</taxon>
        <taxon>asterids</taxon>
        <taxon>campanulids</taxon>
        <taxon>Aquifoliales</taxon>
        <taxon>Aquifoliaceae</taxon>
        <taxon>Ilex</taxon>
    </lineage>
</organism>
<name>A0ABC8R4A2_9AQUA</name>
<dbReference type="AlphaFoldDB" id="A0ABC8R4A2"/>
<reference evidence="1 2" key="1">
    <citation type="submission" date="2024-02" db="EMBL/GenBank/DDBJ databases">
        <authorList>
            <person name="Vignale AGUSTIN F."/>
            <person name="Sosa J E."/>
            <person name="Modenutti C."/>
        </authorList>
    </citation>
    <scope>NUCLEOTIDE SEQUENCE [LARGE SCALE GENOMIC DNA]</scope>
</reference>
<keyword evidence="2" id="KW-1185">Reference proteome</keyword>
<evidence type="ECO:0000313" key="1">
    <source>
        <dbReference type="EMBL" id="CAK9139628.1"/>
    </source>
</evidence>